<dbReference type="Pfam" id="PF01420">
    <property type="entry name" value="Methylase_S"/>
    <property type="match status" value="2"/>
</dbReference>
<protein>
    <recommendedName>
        <fullName evidence="4">Type I restriction modification DNA specificity domain-containing protein</fullName>
    </recommendedName>
</protein>
<name>A0A2L0EXE8_SORCE</name>
<evidence type="ECO:0000256" key="3">
    <source>
        <dbReference type="ARBA" id="ARBA00023125"/>
    </source>
</evidence>
<organism evidence="5 6">
    <name type="scientific">Sorangium cellulosum</name>
    <name type="common">Polyangium cellulosum</name>
    <dbReference type="NCBI Taxonomy" id="56"/>
    <lineage>
        <taxon>Bacteria</taxon>
        <taxon>Pseudomonadati</taxon>
        <taxon>Myxococcota</taxon>
        <taxon>Polyangia</taxon>
        <taxon>Polyangiales</taxon>
        <taxon>Polyangiaceae</taxon>
        <taxon>Sorangium</taxon>
    </lineage>
</organism>
<dbReference type="EMBL" id="CP012673">
    <property type="protein sequence ID" value="AUX43982.1"/>
    <property type="molecule type" value="Genomic_DNA"/>
</dbReference>
<dbReference type="Gene3D" id="3.90.220.20">
    <property type="entry name" value="DNA methylase specificity domains"/>
    <property type="match status" value="2"/>
</dbReference>
<evidence type="ECO:0000313" key="6">
    <source>
        <dbReference type="Proteomes" id="UP000238348"/>
    </source>
</evidence>
<gene>
    <name evidence="5" type="ORF">SOCE26_054390</name>
</gene>
<dbReference type="CDD" id="cd17524">
    <property type="entry name" value="RMtype1_S_EcoUTORF5051P-TRD2-CR2_like"/>
    <property type="match status" value="1"/>
</dbReference>
<evidence type="ECO:0000259" key="4">
    <source>
        <dbReference type="Pfam" id="PF01420"/>
    </source>
</evidence>
<dbReference type="Proteomes" id="UP000238348">
    <property type="component" value="Chromosome"/>
</dbReference>
<dbReference type="SUPFAM" id="SSF116734">
    <property type="entry name" value="DNA methylase specificity domain"/>
    <property type="match status" value="2"/>
</dbReference>
<accession>A0A2L0EXE8</accession>
<keyword evidence="2" id="KW-0680">Restriction system</keyword>
<dbReference type="REBASE" id="232792">
    <property type="entry name" value="S.Sce26ORF54400P"/>
</dbReference>
<dbReference type="RefSeq" id="WP_104982572.1">
    <property type="nucleotide sequence ID" value="NZ_CP012673.1"/>
</dbReference>
<dbReference type="Gene3D" id="1.10.287.1120">
    <property type="entry name" value="Bipartite methylase S protein"/>
    <property type="match status" value="1"/>
</dbReference>
<dbReference type="PANTHER" id="PTHR30408:SF12">
    <property type="entry name" value="TYPE I RESTRICTION ENZYME MJAVIII SPECIFICITY SUBUNIT"/>
    <property type="match status" value="1"/>
</dbReference>
<feature type="domain" description="Type I restriction modification DNA specificity" evidence="4">
    <location>
        <begin position="257"/>
        <end position="410"/>
    </location>
</feature>
<dbReference type="InterPro" id="IPR052021">
    <property type="entry name" value="Type-I_RS_S_subunit"/>
</dbReference>
<dbReference type="PANTHER" id="PTHR30408">
    <property type="entry name" value="TYPE-1 RESTRICTION ENZYME ECOKI SPECIFICITY PROTEIN"/>
    <property type="match status" value="1"/>
</dbReference>
<feature type="domain" description="Type I restriction modification DNA specificity" evidence="4">
    <location>
        <begin position="42"/>
        <end position="180"/>
    </location>
</feature>
<reference evidence="5 6" key="1">
    <citation type="submission" date="2015-09" db="EMBL/GenBank/DDBJ databases">
        <title>Sorangium comparison.</title>
        <authorList>
            <person name="Zaburannyi N."/>
            <person name="Bunk B."/>
            <person name="Overmann J."/>
            <person name="Mueller R."/>
        </authorList>
    </citation>
    <scope>NUCLEOTIDE SEQUENCE [LARGE SCALE GENOMIC DNA]</scope>
    <source>
        <strain evidence="5 6">So ce26</strain>
    </source>
</reference>
<dbReference type="GO" id="GO:0003677">
    <property type="term" value="F:DNA binding"/>
    <property type="evidence" value="ECO:0007669"/>
    <property type="project" value="UniProtKB-KW"/>
</dbReference>
<dbReference type="InterPro" id="IPR044946">
    <property type="entry name" value="Restrct_endonuc_typeI_TRD_sf"/>
</dbReference>
<dbReference type="AlphaFoldDB" id="A0A2L0EXE8"/>
<evidence type="ECO:0000313" key="5">
    <source>
        <dbReference type="EMBL" id="AUX43982.1"/>
    </source>
</evidence>
<evidence type="ECO:0000256" key="2">
    <source>
        <dbReference type="ARBA" id="ARBA00022747"/>
    </source>
</evidence>
<dbReference type="GO" id="GO:0009307">
    <property type="term" value="P:DNA restriction-modification system"/>
    <property type="evidence" value="ECO:0007669"/>
    <property type="project" value="UniProtKB-KW"/>
</dbReference>
<dbReference type="InterPro" id="IPR000055">
    <property type="entry name" value="Restrct_endonuc_typeI_TRD"/>
</dbReference>
<keyword evidence="3" id="KW-0238">DNA-binding</keyword>
<sequence length="437" mass="48707">MRPDGWSRRTIRECLAGQFSGEWGSEPGHQDGNATVLRSTDLDDEGHVDVYGGAQRTIATAKLSMKRLRPGDILLEASGGGPGKPVGRVALFAECSSARYLCSNFFRTLRPNRSVADPSFLAWRLHYLYRSPTIWSLQQQTTGIINLKFQDYLNIDICLPSIPQQRLVADILDALDRLILKSERIVAKLSRMKQGLMHDLLTRGVDENGDLRNPEEHPEQFKDSTLGMIPKVWSVLPLGEVVPHVVYGVSVPLSFNSSGIPVLRMNNLKNGEADVSDLKYSASVMARRLLLRPGDVLFNRTNSIEHVGRTGIWRGQLGLASFASYLVRLDPEPARLNNEFLNHWLNWPCTQVRIRRYATPGVQQVNINPTNLRKTMIALPSSISEQVAIVESLVAHDATIASEVRELAKLRLLKQGLMDDLITGRVHVTPILAESTP</sequence>
<comment type="similarity">
    <text evidence="1">Belongs to the type-I restriction system S methylase family.</text>
</comment>
<evidence type="ECO:0000256" key="1">
    <source>
        <dbReference type="ARBA" id="ARBA00010923"/>
    </source>
</evidence>
<proteinExistence type="inferred from homology"/>